<feature type="non-terminal residue" evidence="2">
    <location>
        <position position="1"/>
    </location>
</feature>
<sequence>SACDPPALATSVRHGASSRESFTKCIRASFCYISCSTAGAQDLLSVIMMVYTGTEHRRRSSSTCERAPESKTRSDGEVPVVPAGERNSGGGGGGAGGGYHHHPATASPTATAAAAAAAATAAAGGWPPGLSLELDPVAAAWGRKLYP</sequence>
<feature type="compositionally biased region" description="Gly residues" evidence="1">
    <location>
        <begin position="87"/>
        <end position="98"/>
    </location>
</feature>
<dbReference type="OrthoDB" id="6769626at2759"/>
<gene>
    <name evidence="2" type="ORF">CALMAC_LOCUS13769</name>
</gene>
<keyword evidence="3" id="KW-1185">Reference proteome</keyword>
<dbReference type="EMBL" id="CAACVG010009795">
    <property type="protein sequence ID" value="VEN54239.1"/>
    <property type="molecule type" value="Genomic_DNA"/>
</dbReference>
<dbReference type="AlphaFoldDB" id="A0A653D267"/>
<dbReference type="Proteomes" id="UP000410492">
    <property type="component" value="Unassembled WGS sequence"/>
</dbReference>
<evidence type="ECO:0000313" key="3">
    <source>
        <dbReference type="Proteomes" id="UP000410492"/>
    </source>
</evidence>
<accession>A0A653D267</accession>
<proteinExistence type="predicted"/>
<evidence type="ECO:0000313" key="2">
    <source>
        <dbReference type="EMBL" id="VEN54239.1"/>
    </source>
</evidence>
<name>A0A653D267_CALMS</name>
<feature type="compositionally biased region" description="Basic and acidic residues" evidence="1">
    <location>
        <begin position="66"/>
        <end position="76"/>
    </location>
</feature>
<organism evidence="2 3">
    <name type="scientific">Callosobruchus maculatus</name>
    <name type="common">Southern cowpea weevil</name>
    <name type="synonym">Pulse bruchid</name>
    <dbReference type="NCBI Taxonomy" id="64391"/>
    <lineage>
        <taxon>Eukaryota</taxon>
        <taxon>Metazoa</taxon>
        <taxon>Ecdysozoa</taxon>
        <taxon>Arthropoda</taxon>
        <taxon>Hexapoda</taxon>
        <taxon>Insecta</taxon>
        <taxon>Pterygota</taxon>
        <taxon>Neoptera</taxon>
        <taxon>Endopterygota</taxon>
        <taxon>Coleoptera</taxon>
        <taxon>Polyphaga</taxon>
        <taxon>Cucujiformia</taxon>
        <taxon>Chrysomeloidea</taxon>
        <taxon>Chrysomelidae</taxon>
        <taxon>Bruchinae</taxon>
        <taxon>Bruchini</taxon>
        <taxon>Callosobruchus</taxon>
    </lineage>
</organism>
<protein>
    <submittedName>
        <fullName evidence="2">Uncharacterized protein</fullName>
    </submittedName>
</protein>
<reference evidence="2 3" key="1">
    <citation type="submission" date="2019-01" db="EMBL/GenBank/DDBJ databases">
        <authorList>
            <person name="Sayadi A."/>
        </authorList>
    </citation>
    <scope>NUCLEOTIDE SEQUENCE [LARGE SCALE GENOMIC DNA]</scope>
</reference>
<feature type="region of interest" description="Disordered" evidence="1">
    <location>
        <begin position="55"/>
        <end position="110"/>
    </location>
</feature>
<feature type="non-terminal residue" evidence="2">
    <location>
        <position position="147"/>
    </location>
</feature>
<evidence type="ECO:0000256" key="1">
    <source>
        <dbReference type="SAM" id="MobiDB-lite"/>
    </source>
</evidence>